<evidence type="ECO:0000256" key="3">
    <source>
        <dbReference type="ARBA" id="ARBA00023125"/>
    </source>
</evidence>
<dbReference type="GO" id="GO:0005524">
    <property type="term" value="F:ATP binding"/>
    <property type="evidence" value="ECO:0007669"/>
    <property type="project" value="InterPro"/>
</dbReference>
<dbReference type="CDD" id="cd14332">
    <property type="entry name" value="UBA_RuvA_C"/>
    <property type="match status" value="1"/>
</dbReference>
<dbReference type="GO" id="GO:0009379">
    <property type="term" value="C:Holliday junction helicase complex"/>
    <property type="evidence" value="ECO:0007669"/>
    <property type="project" value="InterPro"/>
</dbReference>
<keyword evidence="4" id="KW-0234">DNA repair</keyword>
<accession>A0A0F9JIK4</accession>
<dbReference type="SUPFAM" id="SSF50249">
    <property type="entry name" value="Nucleic acid-binding proteins"/>
    <property type="match status" value="1"/>
</dbReference>
<dbReference type="SMART" id="SM00278">
    <property type="entry name" value="HhH1"/>
    <property type="match status" value="2"/>
</dbReference>
<dbReference type="InterPro" id="IPR010994">
    <property type="entry name" value="RuvA_2-like"/>
</dbReference>
<dbReference type="InterPro" id="IPR011114">
    <property type="entry name" value="RuvA_C"/>
</dbReference>
<dbReference type="EMBL" id="LAZR01016181">
    <property type="protein sequence ID" value="KKM05601.1"/>
    <property type="molecule type" value="Genomic_DNA"/>
</dbReference>
<evidence type="ECO:0000259" key="5">
    <source>
        <dbReference type="SMART" id="SM00278"/>
    </source>
</evidence>
<comment type="caution">
    <text evidence="6">The sequence shown here is derived from an EMBL/GenBank/DDBJ whole genome shotgun (WGS) entry which is preliminary data.</text>
</comment>
<evidence type="ECO:0000256" key="4">
    <source>
        <dbReference type="ARBA" id="ARBA00023204"/>
    </source>
</evidence>
<feature type="domain" description="Helix-hairpin-helix DNA-binding motif class 1" evidence="5">
    <location>
        <begin position="108"/>
        <end position="127"/>
    </location>
</feature>
<dbReference type="InterPro" id="IPR000085">
    <property type="entry name" value="RuvA"/>
</dbReference>
<dbReference type="SUPFAM" id="SSF47781">
    <property type="entry name" value="RuvA domain 2-like"/>
    <property type="match status" value="1"/>
</dbReference>
<dbReference type="GO" id="GO:0009378">
    <property type="term" value="F:four-way junction helicase activity"/>
    <property type="evidence" value="ECO:0007669"/>
    <property type="project" value="InterPro"/>
</dbReference>
<dbReference type="Pfam" id="PF01330">
    <property type="entry name" value="RuvA_N"/>
    <property type="match status" value="1"/>
</dbReference>
<dbReference type="GO" id="GO:0006281">
    <property type="term" value="P:DNA repair"/>
    <property type="evidence" value="ECO:0007669"/>
    <property type="project" value="UniProtKB-KW"/>
</dbReference>
<keyword evidence="2" id="KW-0227">DNA damage</keyword>
<dbReference type="GO" id="GO:0006310">
    <property type="term" value="P:DNA recombination"/>
    <property type="evidence" value="ECO:0007669"/>
    <property type="project" value="InterPro"/>
</dbReference>
<keyword evidence="3" id="KW-0238">DNA-binding</keyword>
<dbReference type="Gene3D" id="1.10.150.20">
    <property type="entry name" value="5' to 3' exonuclease, C-terminal subdomain"/>
    <property type="match status" value="1"/>
</dbReference>
<dbReference type="NCBIfam" id="TIGR00084">
    <property type="entry name" value="ruvA"/>
    <property type="match status" value="1"/>
</dbReference>
<feature type="domain" description="Helix-hairpin-helix DNA-binding motif class 1" evidence="5">
    <location>
        <begin position="73"/>
        <end position="92"/>
    </location>
</feature>
<evidence type="ECO:0000313" key="6">
    <source>
        <dbReference type="EMBL" id="KKM05601.1"/>
    </source>
</evidence>
<dbReference type="InterPro" id="IPR013849">
    <property type="entry name" value="DNA_helicase_Holl-junc_RuvA_I"/>
</dbReference>
<dbReference type="InterPro" id="IPR036267">
    <property type="entry name" value="RuvA_C_sf"/>
</dbReference>
<proteinExistence type="inferred from homology"/>
<dbReference type="InterPro" id="IPR003583">
    <property type="entry name" value="Hlx-hairpin-Hlx_DNA-bd_motif"/>
</dbReference>
<keyword evidence="1" id="KW-0963">Cytoplasm</keyword>
<gene>
    <name evidence="6" type="ORF">LCGC14_1752430</name>
</gene>
<dbReference type="Pfam" id="PF14520">
    <property type="entry name" value="HHH_5"/>
    <property type="match status" value="1"/>
</dbReference>
<sequence length="190" mass="21393">MIEHVRGVLQYKSPTFIVIETGGIGYKINLPLASYELLPAEGDEIKINTYLHYREDNLALYGFLSQEERDFFLLLISISKIGPKSALRMLSSISPSEFKKAIKRGDLTTLTDIPGIGKKTAQRLILELKEKIEEEITEGGDEELVKDALSALFSLGYTRNEARKAIREVIDSSKEELDLASLIKKALRYL</sequence>
<dbReference type="GO" id="GO:0003677">
    <property type="term" value="F:DNA binding"/>
    <property type="evidence" value="ECO:0007669"/>
    <property type="project" value="UniProtKB-KW"/>
</dbReference>
<organism evidence="6">
    <name type="scientific">marine sediment metagenome</name>
    <dbReference type="NCBI Taxonomy" id="412755"/>
    <lineage>
        <taxon>unclassified sequences</taxon>
        <taxon>metagenomes</taxon>
        <taxon>ecological metagenomes</taxon>
    </lineage>
</organism>
<protein>
    <recommendedName>
        <fullName evidence="5">Helix-hairpin-helix DNA-binding motif class 1 domain-containing protein</fullName>
    </recommendedName>
</protein>
<reference evidence="6" key="1">
    <citation type="journal article" date="2015" name="Nature">
        <title>Complex archaea that bridge the gap between prokaryotes and eukaryotes.</title>
        <authorList>
            <person name="Spang A."/>
            <person name="Saw J.H."/>
            <person name="Jorgensen S.L."/>
            <person name="Zaremba-Niedzwiedzka K."/>
            <person name="Martijn J."/>
            <person name="Lind A.E."/>
            <person name="van Eijk R."/>
            <person name="Schleper C."/>
            <person name="Guy L."/>
            <person name="Ettema T.J."/>
        </authorList>
    </citation>
    <scope>NUCLEOTIDE SEQUENCE</scope>
</reference>
<dbReference type="InterPro" id="IPR012340">
    <property type="entry name" value="NA-bd_OB-fold"/>
</dbReference>
<dbReference type="Gene3D" id="2.40.50.140">
    <property type="entry name" value="Nucleic acid-binding proteins"/>
    <property type="match status" value="1"/>
</dbReference>
<name>A0A0F9JIK4_9ZZZZ</name>
<dbReference type="Pfam" id="PF07499">
    <property type="entry name" value="RuvA_C"/>
    <property type="match status" value="1"/>
</dbReference>
<evidence type="ECO:0000256" key="1">
    <source>
        <dbReference type="ARBA" id="ARBA00022490"/>
    </source>
</evidence>
<dbReference type="Gene3D" id="1.10.8.10">
    <property type="entry name" value="DNA helicase RuvA subunit, C-terminal domain"/>
    <property type="match status" value="1"/>
</dbReference>
<dbReference type="AlphaFoldDB" id="A0A0F9JIK4"/>
<dbReference type="SUPFAM" id="SSF46929">
    <property type="entry name" value="DNA helicase RuvA subunit, C-terminal domain"/>
    <property type="match status" value="1"/>
</dbReference>
<evidence type="ECO:0000256" key="2">
    <source>
        <dbReference type="ARBA" id="ARBA00022763"/>
    </source>
</evidence>
<dbReference type="HAMAP" id="MF_00031">
    <property type="entry name" value="DNA_HJ_migration_RuvA"/>
    <property type="match status" value="1"/>
</dbReference>